<dbReference type="GO" id="GO:0005576">
    <property type="term" value="C:extracellular region"/>
    <property type="evidence" value="ECO:0007669"/>
    <property type="project" value="InterPro"/>
</dbReference>
<keyword evidence="2" id="KW-1015">Disulfide bond</keyword>
<dbReference type="GO" id="GO:0006508">
    <property type="term" value="P:proteolysis"/>
    <property type="evidence" value="ECO:0007669"/>
    <property type="project" value="InterPro"/>
</dbReference>
<gene>
    <name evidence="5" type="ORF">FOZ63_030252</name>
</gene>
<dbReference type="InterPro" id="IPR029064">
    <property type="entry name" value="Ribosomal_eL30-like_sf"/>
</dbReference>
<protein>
    <recommendedName>
        <fullName evidence="4">Apple domain-containing protein</fullName>
    </recommendedName>
</protein>
<feature type="compositionally biased region" description="Low complexity" evidence="3">
    <location>
        <begin position="570"/>
        <end position="580"/>
    </location>
</feature>
<reference evidence="5 6" key="1">
    <citation type="submission" date="2020-04" db="EMBL/GenBank/DDBJ databases">
        <title>Perkinsus olseni comparative genomics.</title>
        <authorList>
            <person name="Bogema D.R."/>
        </authorList>
    </citation>
    <scope>NUCLEOTIDE SEQUENCE [LARGE SCALE GENOMIC DNA]</scope>
    <source>
        <strain evidence="5 6">ATCC PRA-207</strain>
    </source>
</reference>
<keyword evidence="1" id="KW-0677">Repeat</keyword>
<feature type="region of interest" description="Disordered" evidence="3">
    <location>
        <begin position="189"/>
        <end position="217"/>
    </location>
</feature>
<dbReference type="Proteomes" id="UP000553632">
    <property type="component" value="Unassembled WGS sequence"/>
</dbReference>
<comment type="caution">
    <text evidence="5">The sequence shown here is derived from an EMBL/GenBank/DDBJ whole genome shotgun (WGS) entry which is preliminary data.</text>
</comment>
<dbReference type="AlphaFoldDB" id="A0A7J6NL59"/>
<feature type="domain" description="Apple" evidence="4">
    <location>
        <begin position="388"/>
        <end position="456"/>
    </location>
</feature>
<dbReference type="SUPFAM" id="SSF55315">
    <property type="entry name" value="L30e-like"/>
    <property type="match status" value="1"/>
</dbReference>
<dbReference type="Gene3D" id="3.50.4.10">
    <property type="entry name" value="Hepatocyte Growth Factor"/>
    <property type="match status" value="2"/>
</dbReference>
<evidence type="ECO:0000256" key="2">
    <source>
        <dbReference type="ARBA" id="ARBA00023157"/>
    </source>
</evidence>
<evidence type="ECO:0000256" key="3">
    <source>
        <dbReference type="SAM" id="MobiDB-lite"/>
    </source>
</evidence>
<sequence>MKPGKAIGRQSVPRRNVAKLPASVRIRKPTVSEASESLGRAFWDGWNASVRLQLDEVTVQSEQTALRARYVSIGVEATFKIVQSGQCLAVLMPASTGSYRLNRHLCVGCQAQGIPFVTLSLDGWKFVCRALGVNRQAAVGFKPFAGTLPSLSSVIAAIKEASSLAGPHGGFPRPMPWDTQTLNISDFMRSSPQGRLEDSGGSSSSPEPTECDVEMPPTSEVEEAAAALPTPQDDDTLYDILGRQESKQHLWLLGWAAAVLPYPDCAGVNKARLSTEVIAAASRARACSTDDWGDLNGAYVVKGVSECAQNCTRLTTCSFWTVDGEFACWTIPHGGTGARDAKGFTSGTKDCYPLAFPECAVSDAVYDGDGTNIWFDAMAFGSDEKLGCYKEDCSWTDTFMARGTEECAAVCAGVPDCAYWSYSQSDESDGRGGCCLRSAAARAGVGVGVVSGTQACGDAALALRKRRPEQEDNGCWDAGFTASLCCDLRYGPHGNPVCWDSVHTYAYERCCRPTVVGRYRHAHVSEELLLVFDGARHLPSVAVGILSMDPLIPGMVPAPAGGVPRIYTSQCQQQQQEPQPTKAMGDESTSQASTVAPTAYACSDPYLLQSPGRNSYTPIDGTSISTPTMALSPDRPAEQQQHPIVLPFREGDWTQYNSLRSMSQDNTDTSNADLITRRSRVPSEHTEAFSIRIEDENERDADEAACLSVEHTCGWPSRSRPKMYSFFGAKIRGCW</sequence>
<dbReference type="SMART" id="SM00223">
    <property type="entry name" value="APPLE"/>
    <property type="match status" value="1"/>
</dbReference>
<keyword evidence="6" id="KW-1185">Reference proteome</keyword>
<evidence type="ECO:0000313" key="5">
    <source>
        <dbReference type="EMBL" id="KAF4684632.1"/>
    </source>
</evidence>
<evidence type="ECO:0000259" key="4">
    <source>
        <dbReference type="SMART" id="SM00223"/>
    </source>
</evidence>
<accession>A0A7J6NL59</accession>
<evidence type="ECO:0000313" key="6">
    <source>
        <dbReference type="Proteomes" id="UP000553632"/>
    </source>
</evidence>
<proteinExistence type="predicted"/>
<dbReference type="InterPro" id="IPR000177">
    <property type="entry name" value="Apple"/>
</dbReference>
<organism evidence="5 6">
    <name type="scientific">Perkinsus olseni</name>
    <name type="common">Perkinsus atlanticus</name>
    <dbReference type="NCBI Taxonomy" id="32597"/>
    <lineage>
        <taxon>Eukaryota</taxon>
        <taxon>Sar</taxon>
        <taxon>Alveolata</taxon>
        <taxon>Perkinsozoa</taxon>
        <taxon>Perkinsea</taxon>
        <taxon>Perkinsida</taxon>
        <taxon>Perkinsidae</taxon>
        <taxon>Perkinsus</taxon>
    </lineage>
</organism>
<feature type="region of interest" description="Disordered" evidence="3">
    <location>
        <begin position="570"/>
        <end position="595"/>
    </location>
</feature>
<dbReference type="EMBL" id="JABANO010040464">
    <property type="protein sequence ID" value="KAF4684632.1"/>
    <property type="molecule type" value="Genomic_DNA"/>
</dbReference>
<evidence type="ECO:0000256" key="1">
    <source>
        <dbReference type="ARBA" id="ARBA00022737"/>
    </source>
</evidence>
<name>A0A7J6NL59_PEROL</name>